<comment type="caution">
    <text evidence="1">The sequence shown here is derived from an EMBL/GenBank/DDBJ whole genome shotgun (WGS) entry which is preliminary data.</text>
</comment>
<dbReference type="AlphaFoldDB" id="A0A0A2TTW0"/>
<reference evidence="1 2" key="1">
    <citation type="journal article" date="2015" name="Stand. Genomic Sci.">
        <title>High quality draft genome sequence of the moderately halophilic bacterium Pontibacillus yanchengensis Y32(T) and comparison among Pontibacillus genomes.</title>
        <authorList>
            <person name="Huang J."/>
            <person name="Qiao Z.X."/>
            <person name="Tang J.W."/>
            <person name="Wang G."/>
        </authorList>
    </citation>
    <scope>NUCLEOTIDE SEQUENCE [LARGE SCALE GENOMIC DNA]</scope>
    <source>
        <strain evidence="1 2">Y32</strain>
    </source>
</reference>
<dbReference type="eggNOG" id="ENOG502ZBVA">
    <property type="taxonomic scope" value="Bacteria"/>
</dbReference>
<sequence length="609" mass="64175">MKKNKRTSQIDCRPTNFPNGCADIFPHKLCNNPVIQLDNPINISCEGLIAGVLKCDLQPVSGEVVKLSSSLSALTFDNPNPVTDKRGRFSTTVSVADGTPVQGGVTIQARAVVDSKEASDTIMLRAGCIQCTDPVLTLNPQEGFLRKRENALEQIITVGCGGINLAGRLDCEVEGPLAGVPVLFSVEGNTQNVLLIPNPAITDANGDYSTLLVPYFSADETVTVRTSVTVGGNTAVSDPITLQLDCRECDAPIIELDNPGPISCEATITGRVLCDEAPVPNIVVFLSSTSDILTFQPSLAKTGPDGSFSSEVIVEAGTPVQEGVDYTASATIHGTSVSNTNLVRAGCVTSCTNPRLSLDTPEAVGCEGGAVTGRLLCDDGTVPNEPVFFEIDTTSEDVFLDHNPAITKEDGTFSTNLVIGEVGVEETITITASTTVGGETVSAGPNTVEVDCPSQDCPCKFRLDTQGNPQPGANIRITRFGQQQDVTGTLNITVVQCGASPTGGCNPAVDNFNFTFNARGDTFQFTRGRRTSISCNEEGTIAKLQGEAHGRINNGPPRTFQVSITATLDAVTDVITWEIFADDLTTTTLETIVPFVAQGSPQTFITSCP</sequence>
<evidence type="ECO:0000313" key="1">
    <source>
        <dbReference type="EMBL" id="KGP72705.1"/>
    </source>
</evidence>
<organism evidence="1 2">
    <name type="scientific">Pontibacillus yanchengensis Y32</name>
    <dbReference type="NCBI Taxonomy" id="1385514"/>
    <lineage>
        <taxon>Bacteria</taxon>
        <taxon>Bacillati</taxon>
        <taxon>Bacillota</taxon>
        <taxon>Bacilli</taxon>
        <taxon>Bacillales</taxon>
        <taxon>Bacillaceae</taxon>
        <taxon>Pontibacillus</taxon>
    </lineage>
</organism>
<dbReference type="EMBL" id="AVBF01000025">
    <property type="protein sequence ID" value="KGP72705.1"/>
    <property type="molecule type" value="Genomic_DNA"/>
</dbReference>
<evidence type="ECO:0000313" key="2">
    <source>
        <dbReference type="Proteomes" id="UP000030147"/>
    </source>
</evidence>
<dbReference type="OrthoDB" id="2960523at2"/>
<dbReference type="STRING" id="1385514.N782_11045"/>
<proteinExistence type="predicted"/>
<name>A0A0A2TTW0_9BACI</name>
<gene>
    <name evidence="1" type="ORF">N782_11045</name>
</gene>
<accession>A0A0A2TTW0</accession>
<dbReference type="RefSeq" id="WP_036819324.1">
    <property type="nucleotide sequence ID" value="NZ_AVBF01000025.1"/>
</dbReference>
<protein>
    <submittedName>
        <fullName evidence="1">Uncharacterized protein</fullName>
    </submittedName>
</protein>
<dbReference type="Proteomes" id="UP000030147">
    <property type="component" value="Unassembled WGS sequence"/>
</dbReference>
<keyword evidence="2" id="KW-1185">Reference proteome</keyword>